<dbReference type="Gene3D" id="2.60.40.10">
    <property type="entry name" value="Immunoglobulins"/>
    <property type="match status" value="4"/>
</dbReference>
<feature type="domain" description="Glycoside hydrolase family 2 immunoglobulin-like beta-sandwich" evidence="6">
    <location>
        <begin position="221"/>
        <end position="329"/>
    </location>
</feature>
<evidence type="ECO:0000259" key="6">
    <source>
        <dbReference type="Pfam" id="PF00703"/>
    </source>
</evidence>
<comment type="similarity">
    <text evidence="1">Belongs to the glycosyl hydrolase 2 family.</text>
</comment>
<evidence type="ECO:0000256" key="2">
    <source>
        <dbReference type="ARBA" id="ARBA00022801"/>
    </source>
</evidence>
<evidence type="ECO:0000256" key="4">
    <source>
        <dbReference type="SAM" id="MobiDB-lite"/>
    </source>
</evidence>
<dbReference type="InterPro" id="IPR032311">
    <property type="entry name" value="DUF4982"/>
</dbReference>
<keyword evidence="2" id="KW-0378">Hydrolase</keyword>
<dbReference type="InterPro" id="IPR006102">
    <property type="entry name" value="Ig-like_GH2"/>
</dbReference>
<dbReference type="Pfam" id="PF18565">
    <property type="entry name" value="Glyco_hydro2_C5"/>
    <property type="match status" value="1"/>
</dbReference>
<feature type="signal peptide" evidence="5">
    <location>
        <begin position="1"/>
        <end position="26"/>
    </location>
</feature>
<dbReference type="Gene3D" id="2.60.120.260">
    <property type="entry name" value="Galactose-binding domain-like"/>
    <property type="match status" value="1"/>
</dbReference>
<dbReference type="InterPro" id="IPR040605">
    <property type="entry name" value="Glyco_hydro2_dom5"/>
</dbReference>
<dbReference type="PANTHER" id="PTHR42732">
    <property type="entry name" value="BETA-GALACTOSIDASE"/>
    <property type="match status" value="1"/>
</dbReference>
<keyword evidence="12" id="KW-1185">Reference proteome</keyword>
<dbReference type="Pfam" id="PF16355">
    <property type="entry name" value="DUF4982"/>
    <property type="match status" value="1"/>
</dbReference>
<feature type="domain" description="Glycoside hydrolase family 2" evidence="10">
    <location>
        <begin position="699"/>
        <end position="773"/>
    </location>
</feature>
<dbReference type="Pfam" id="PF02836">
    <property type="entry name" value="Glyco_hydro_2_C"/>
    <property type="match status" value="1"/>
</dbReference>
<evidence type="ECO:0000256" key="5">
    <source>
        <dbReference type="SAM" id="SignalP"/>
    </source>
</evidence>
<dbReference type="NCBIfam" id="NF041462">
    <property type="entry name" value="GalA"/>
    <property type="match status" value="1"/>
</dbReference>
<evidence type="ECO:0000259" key="9">
    <source>
        <dbReference type="Pfam" id="PF16355"/>
    </source>
</evidence>
<evidence type="ECO:0000256" key="3">
    <source>
        <dbReference type="ARBA" id="ARBA00023295"/>
    </source>
</evidence>
<dbReference type="InterPro" id="IPR008979">
    <property type="entry name" value="Galactose-bd-like_sf"/>
</dbReference>
<sequence length="946" mass="103273">MFSLRRLLPLAGLLAFALSASLSLQAADSPRERTRLDADWRFAFGHPSDTTQDFGHATGYFSYLAKTGFGDGPAAAQFDDRAWRVLDLPHDWAVEAPFSPQASHSHGYKAAGKGFPERSVGWYRKTFTVPESDLGRRISVEFDGAFRAARVWVNGFYLGEHPSGYTGVQYNLTDYLNYGGENTISVRVDASMEEGWFYEGAGIYRHVYLLKTDPVHVKPWGTAVTTDVSNDNTAATVHIATELVHSGREPTTVTVEQTLLGPDGQTVASTTLAPVTLAPGDEPTLKADVDVVSPALWSNVTPQLHTAVTTVKAADGSVLDRYETTFGIRSIRWDPDQGFFINGQHLKLKGINLHQDHAGIGAALPDAMHEFRLRKLMAFGVNAIRVAHRLPPPELLDACDRLGLMVIDENRLQGINRAQLDELRDMIRRDRNHPSVVIWSVGNEEWAIEGNILGARITQTMQDFAQRLDPSRRNTVAISGGWGGSSTTADVVGYNYINQSNPDQQHADFPHQPGVGTEETSTQSTRGIFYTDAAKAHLAPLSRGDSGGNNEVGWKFYAARPFLAGLFYWTGLDYRGEPTPFAYPAALSQYGLLDICGFPKDSTYYFKSWWTDEPTLHIAQHWNWPERLGEETQVTVYSNHEAVELFLNGTSLGRQDMPVNSKLHWMVPYTPGKLEARGYRGGELVQTTIVETTGPAAHLTVSAEEPTVGADGPRLVIYTLSATDAADRTVPRADNLVSLEVSGGTIIGVGNGNPGSHEPDRFIPTSEFKLINGWVGRIAPADITTPADPTTLKPMLELGAYRATLPTADEIYDLTGTFELSEIPADATFDLYLPSVGDAVTIWLNGHVLATDLDTTTTGPSFTLDRELLQVGANRIQMFVTPTAGPNRIPERHDLGLVRMLTAAPPAQRALFNGLAQVIVEADSADTPVTLQATSEGLTSASATSR</sequence>
<dbReference type="PRINTS" id="PR00132">
    <property type="entry name" value="GLHYDRLASE2"/>
</dbReference>
<reference evidence="11 12" key="1">
    <citation type="submission" date="2023-12" db="EMBL/GenBank/DDBJ databases">
        <title>Description of an unclassified Opitutus bacterium of Verrucomicrobiota.</title>
        <authorList>
            <person name="Zhang D.-F."/>
        </authorList>
    </citation>
    <scope>NUCLEOTIDE SEQUENCE [LARGE SCALE GENOMIC DNA]</scope>
    <source>
        <strain evidence="11 12">WL0086</strain>
    </source>
</reference>
<name>A0ABZ1CF04_9BACT</name>
<dbReference type="InterPro" id="IPR036156">
    <property type="entry name" value="Beta-gal/glucu_dom_sf"/>
</dbReference>
<organism evidence="11 12">
    <name type="scientific">Actomonas aquatica</name>
    <dbReference type="NCBI Taxonomy" id="2866162"/>
    <lineage>
        <taxon>Bacteria</taxon>
        <taxon>Pseudomonadati</taxon>
        <taxon>Verrucomicrobiota</taxon>
        <taxon>Opitutia</taxon>
        <taxon>Opitutales</taxon>
        <taxon>Opitutaceae</taxon>
        <taxon>Actomonas</taxon>
    </lineage>
</organism>
<dbReference type="InterPro" id="IPR051913">
    <property type="entry name" value="GH2_Domain-Containing"/>
</dbReference>
<dbReference type="SUPFAM" id="SSF49785">
    <property type="entry name" value="Galactose-binding domain-like"/>
    <property type="match status" value="1"/>
</dbReference>
<dbReference type="InterPro" id="IPR006103">
    <property type="entry name" value="Glyco_hydro_2_cat"/>
</dbReference>
<evidence type="ECO:0000259" key="8">
    <source>
        <dbReference type="Pfam" id="PF02837"/>
    </source>
</evidence>
<dbReference type="SUPFAM" id="SSF51445">
    <property type="entry name" value="(Trans)glycosidases"/>
    <property type="match status" value="1"/>
</dbReference>
<dbReference type="EMBL" id="CP139781">
    <property type="protein sequence ID" value="WRQ89945.1"/>
    <property type="molecule type" value="Genomic_DNA"/>
</dbReference>
<protein>
    <submittedName>
        <fullName evidence="11">Beta-galactosidase GalA</fullName>
    </submittedName>
</protein>
<feature type="domain" description="Glycoside hydrolase family 2 catalytic" evidence="7">
    <location>
        <begin position="336"/>
        <end position="475"/>
    </location>
</feature>
<dbReference type="InterPro" id="IPR048230">
    <property type="entry name" value="GalA-like"/>
</dbReference>
<evidence type="ECO:0000313" key="12">
    <source>
        <dbReference type="Proteomes" id="UP000738431"/>
    </source>
</evidence>
<dbReference type="Pfam" id="PF00703">
    <property type="entry name" value="Glyco_hydro_2"/>
    <property type="match status" value="1"/>
</dbReference>
<dbReference type="InterPro" id="IPR013783">
    <property type="entry name" value="Ig-like_fold"/>
</dbReference>
<evidence type="ECO:0000256" key="1">
    <source>
        <dbReference type="ARBA" id="ARBA00007401"/>
    </source>
</evidence>
<dbReference type="SUPFAM" id="SSF49303">
    <property type="entry name" value="beta-Galactosidase/glucuronidase domain"/>
    <property type="match status" value="1"/>
</dbReference>
<dbReference type="InterPro" id="IPR006104">
    <property type="entry name" value="Glyco_hydro_2_N"/>
</dbReference>
<dbReference type="Proteomes" id="UP000738431">
    <property type="component" value="Chromosome"/>
</dbReference>
<dbReference type="InterPro" id="IPR017853">
    <property type="entry name" value="GH"/>
</dbReference>
<gene>
    <name evidence="11" type="primary">galA</name>
    <name evidence="11" type="ORF">K1X11_011050</name>
</gene>
<evidence type="ECO:0000313" key="11">
    <source>
        <dbReference type="EMBL" id="WRQ89945.1"/>
    </source>
</evidence>
<feature type="domain" description="Glycosyl hydrolases family 2 sugar binding" evidence="8">
    <location>
        <begin position="119"/>
        <end position="212"/>
    </location>
</feature>
<evidence type="ECO:0000259" key="7">
    <source>
        <dbReference type="Pfam" id="PF02836"/>
    </source>
</evidence>
<feature type="chain" id="PRO_5047550104" evidence="5">
    <location>
        <begin position="27"/>
        <end position="946"/>
    </location>
</feature>
<dbReference type="Gene3D" id="3.20.20.80">
    <property type="entry name" value="Glycosidases"/>
    <property type="match status" value="1"/>
</dbReference>
<keyword evidence="3" id="KW-0326">Glycosidase</keyword>
<dbReference type="Pfam" id="PF02837">
    <property type="entry name" value="Glyco_hydro_2_N"/>
    <property type="match status" value="1"/>
</dbReference>
<dbReference type="InterPro" id="IPR006101">
    <property type="entry name" value="Glyco_hydro_2"/>
</dbReference>
<feature type="region of interest" description="Disordered" evidence="4">
    <location>
        <begin position="502"/>
        <end position="523"/>
    </location>
</feature>
<feature type="domain" description="DUF4982" evidence="9">
    <location>
        <begin position="629"/>
        <end position="685"/>
    </location>
</feature>
<accession>A0ABZ1CF04</accession>
<dbReference type="RefSeq" id="WP_221032130.1">
    <property type="nucleotide sequence ID" value="NZ_CP139781.1"/>
</dbReference>
<proteinExistence type="inferred from homology"/>
<dbReference type="PANTHER" id="PTHR42732:SF1">
    <property type="entry name" value="BETA-MANNOSIDASE"/>
    <property type="match status" value="1"/>
</dbReference>
<evidence type="ECO:0000259" key="10">
    <source>
        <dbReference type="Pfam" id="PF18565"/>
    </source>
</evidence>
<keyword evidence="5" id="KW-0732">Signal</keyword>
<dbReference type="InterPro" id="IPR023232">
    <property type="entry name" value="Glyco_hydro_2_AS"/>
</dbReference>
<dbReference type="PROSITE" id="PS00608">
    <property type="entry name" value="GLYCOSYL_HYDROL_F2_2"/>
    <property type="match status" value="1"/>
</dbReference>